<dbReference type="SUPFAM" id="SSF141371">
    <property type="entry name" value="PilZ domain-like"/>
    <property type="match status" value="1"/>
</dbReference>
<dbReference type="AlphaFoldDB" id="A8H711"/>
<sequence>MDKVDERRLFSRLIFATDAKLINHDSQFDYQHQNHWATKLLDISLNGALVELPQDFDFNGTELTLEFSLQEPEIRVVMLTKLVHRENQQLGLASQYIDVESISHLRRLLELNLGDASLLDRELERLFEQKSPNIE</sequence>
<comment type="function">
    <text evidence="1">Binds the second messenger bis-(3'-5') cyclic dimeric guanosine monophosphate (c-di-GMP). Can bind two c-di-GMP molecules per monomer. May play a role in bacterial second-messenger regulated processes. Binding to c-di-GMP induces a conformational change of the C- and N-termini resulting in the exposure of a highly negative surface on one side of the protein to a possible effector protein.</text>
</comment>
<evidence type="ECO:0000313" key="4">
    <source>
        <dbReference type="Proteomes" id="UP000002608"/>
    </source>
</evidence>
<dbReference type="eggNOG" id="ENOG5032YUI">
    <property type="taxonomic scope" value="Bacteria"/>
</dbReference>
<dbReference type="EMBL" id="CP000851">
    <property type="protein sequence ID" value="ABV88348.1"/>
    <property type="molecule type" value="Genomic_DNA"/>
</dbReference>
<keyword evidence="4" id="KW-1185">Reference proteome</keyword>
<evidence type="ECO:0000313" key="3">
    <source>
        <dbReference type="EMBL" id="ABV88348.1"/>
    </source>
</evidence>
<accession>A8H711</accession>
<proteinExistence type="predicted"/>
<evidence type="ECO:0000259" key="2">
    <source>
        <dbReference type="Pfam" id="PF07238"/>
    </source>
</evidence>
<organism evidence="3 4">
    <name type="scientific">Shewanella pealeana (strain ATCC 700345 / ANG-SQ1)</name>
    <dbReference type="NCBI Taxonomy" id="398579"/>
    <lineage>
        <taxon>Bacteria</taxon>
        <taxon>Pseudomonadati</taxon>
        <taxon>Pseudomonadota</taxon>
        <taxon>Gammaproteobacteria</taxon>
        <taxon>Alteromonadales</taxon>
        <taxon>Shewanellaceae</taxon>
        <taxon>Shewanella</taxon>
    </lineage>
</organism>
<dbReference type="STRING" id="398579.Spea_3031"/>
<dbReference type="PIRSF" id="PIRSF028141">
    <property type="entry name" value="C-di-GMP_BP_PA4608"/>
    <property type="match status" value="1"/>
</dbReference>
<keyword evidence="1" id="KW-0547">Nucleotide-binding</keyword>
<protein>
    <recommendedName>
        <fullName evidence="1">Cyclic diguanosine monophosphate-binding protein</fullName>
        <shortName evidence="1">c-di-GMP-binding protein</shortName>
    </recommendedName>
    <alternativeName>
        <fullName evidence="1">Pilz domain-containing protein</fullName>
    </alternativeName>
</protein>
<gene>
    <name evidence="3" type="ordered locus">Spea_3031</name>
</gene>
<evidence type="ECO:0000256" key="1">
    <source>
        <dbReference type="PIRNR" id="PIRNR028141"/>
    </source>
</evidence>
<feature type="domain" description="PilZ" evidence="2">
    <location>
        <begin position="6"/>
        <end position="110"/>
    </location>
</feature>
<dbReference type="Proteomes" id="UP000002608">
    <property type="component" value="Chromosome"/>
</dbReference>
<dbReference type="InterPro" id="IPR009875">
    <property type="entry name" value="PilZ_domain"/>
</dbReference>
<comment type="subunit">
    <text evidence="1">Monomer in both c-di-GMP-bound and free forms.</text>
</comment>
<dbReference type="Gene3D" id="2.40.10.220">
    <property type="entry name" value="predicted glycosyltransferase like domains"/>
    <property type="match status" value="1"/>
</dbReference>
<dbReference type="HOGENOM" id="CLU_146776_0_1_6"/>
<dbReference type="GO" id="GO:0035438">
    <property type="term" value="F:cyclic-di-GMP binding"/>
    <property type="evidence" value="ECO:0007669"/>
    <property type="project" value="InterPro"/>
</dbReference>
<name>A8H711_SHEPA</name>
<dbReference type="KEGG" id="spl:Spea_3031"/>
<dbReference type="Pfam" id="PF07238">
    <property type="entry name" value="PilZ"/>
    <property type="match status" value="1"/>
</dbReference>
<dbReference type="InterPro" id="IPR027021">
    <property type="entry name" value="C-di-GMP_BP_PA4608"/>
</dbReference>
<reference evidence="3 4" key="1">
    <citation type="submission" date="2007-10" db="EMBL/GenBank/DDBJ databases">
        <title>Complete sequence of Shewanella pealeana ATCC 700345.</title>
        <authorList>
            <consortium name="US DOE Joint Genome Institute"/>
            <person name="Copeland A."/>
            <person name="Lucas S."/>
            <person name="Lapidus A."/>
            <person name="Barry K."/>
            <person name="Glavina del Rio T."/>
            <person name="Dalin E."/>
            <person name="Tice H."/>
            <person name="Pitluck S."/>
            <person name="Chertkov O."/>
            <person name="Brettin T."/>
            <person name="Bruce D."/>
            <person name="Detter J.C."/>
            <person name="Han C."/>
            <person name="Schmutz J."/>
            <person name="Larimer F."/>
            <person name="Land M."/>
            <person name="Hauser L."/>
            <person name="Kyrpides N."/>
            <person name="Kim E."/>
            <person name="Zhao J.-S.Z."/>
            <person name="Manno D."/>
            <person name="Hawari J."/>
            <person name="Richardson P."/>
        </authorList>
    </citation>
    <scope>NUCLEOTIDE SEQUENCE [LARGE SCALE GENOMIC DNA]</scope>
    <source>
        <strain evidence="4">ATCC 700345 / ANG-SQ1</strain>
    </source>
</reference>
<keyword evidence="1" id="KW-0973">c-di-GMP</keyword>